<feature type="domain" description="BEACH" evidence="4">
    <location>
        <begin position="451"/>
        <end position="738"/>
    </location>
</feature>
<dbReference type="CDD" id="cd00200">
    <property type="entry name" value="WD40"/>
    <property type="match status" value="1"/>
</dbReference>
<dbReference type="SMART" id="SM01026">
    <property type="entry name" value="Beach"/>
    <property type="match status" value="1"/>
</dbReference>
<dbReference type="EMBL" id="JABXBU010002228">
    <property type="protein sequence ID" value="KAF8772015.1"/>
    <property type="molecule type" value="Genomic_DNA"/>
</dbReference>
<evidence type="ECO:0000313" key="6">
    <source>
        <dbReference type="EMBL" id="KAF8772015.1"/>
    </source>
</evidence>
<name>A0A8T0EJG2_ARGBR</name>
<sequence>MVMNINNGDTHERALKALHNVYDECNEIIHKDPLQLEFSGLGHFSDRVLFAKIKKDWQYGRLCALAECVKKHFAEANIFSTDSRPFNPHLTIAKTNFSLWEQKGLAKIEPNLYTSLINNHIGFQTIAGIQLLCMTGPKDDAGYYTGNSLIFRSPASSNEPHQKRRDLFSVCKFHAENSNKERFSLLLLEPGEIYFEDYSCYCYPGKISESEACRRNQKGRLKVCSKSILFDPKDVCNPILKLPLRDCRSVERWQGSLLSKIDKGNVIFVECDQVIEMLDGNFIAPYKFKREKTTFLFALQYVSANDCVAQISQLKRASQLASAEQASMIAAIVSCRQSSTKFDTSWLEDLHETILLETMGNKIIPLVVNPGRILLTTSRLYFQPYNNAEPWPVLKIKLSDIKRVIKRRFLLKQVGLELYCSKHSSTKHLFLSFKTQSERDTLYTKLVQEPAVKLDDSGQENMTLLWQNGVISNYEYLLYLNSLADRSFNDLTQYPVFPWVLSDYTSESIDLADTSIYRDLTKPVGALNEERLKRLKDRYNEMAEPKFLYGSHYSTPGFVLYYLVRKMPQYMLCLQNGRFDHPDRMFNSVPDTWRNITTNTSDFKELVPQFYDIEGKGSFLVNAKNLDFGTKSDGCKVGDVELPAWAKDPMDFVKVLREALESDYVSCNLNHWIDLIFGYKQRGDEAVKANNVFYHLTYEGAVDLDSINDVNERYSLEVQIMEFGQIPKQLFTKPHPQRRLPSPLDNLSDPIQNLISSKSSRTSSVSSTRSESSSKRWNKDVTKLTLCFDCKGHKEVITDVCITRDKKHIFSVSKDGLLKMYSLEEKRQLRSINVYNMALSSCSLMEDGRTVIVGSWDNYVYLYNVEYGKLLATTMAHDDCEKGVWRYEAVEGMRPTFNLSAELDHESGVYCLDINEKNTILVTGSCSGYIYIWDLNSYVLIGQHQFHMGVVYDVKFSPDGQKVVSCGGDKTLKIIDSQTATLLFSTETKEDLRCLCWDGCVAMVGTTSGNLLIWDLFKGELLQTLPAHSGAVSCVSISGNGEILVTGGEDLRTIAWRIQDD</sequence>
<dbReference type="PROSITE" id="PS51783">
    <property type="entry name" value="PH_BEACH"/>
    <property type="match status" value="1"/>
</dbReference>
<dbReference type="Pfam" id="PF10469">
    <property type="entry name" value="AKAP7_NLS"/>
    <property type="match status" value="1"/>
</dbReference>
<dbReference type="CDD" id="cd06071">
    <property type="entry name" value="Beach"/>
    <property type="match status" value="1"/>
</dbReference>
<dbReference type="InterPro" id="IPR000409">
    <property type="entry name" value="BEACH_dom"/>
</dbReference>
<dbReference type="SUPFAM" id="SSF55144">
    <property type="entry name" value="LigT-like"/>
    <property type="match status" value="1"/>
</dbReference>
<reference evidence="6" key="1">
    <citation type="journal article" date="2020" name="bioRxiv">
        <title>Chromosome-level reference genome of the European wasp spider Argiope bruennichi: a resource for studies on range expansion and evolutionary adaptation.</title>
        <authorList>
            <person name="Sheffer M.M."/>
            <person name="Hoppe A."/>
            <person name="Krehenwinkel H."/>
            <person name="Uhl G."/>
            <person name="Kuss A.W."/>
            <person name="Jensen L."/>
            <person name="Jensen C."/>
            <person name="Gillespie R.G."/>
            <person name="Hoff K.J."/>
            <person name="Prost S."/>
        </authorList>
    </citation>
    <scope>NUCLEOTIDE SEQUENCE</scope>
</reference>
<dbReference type="InterPro" id="IPR023362">
    <property type="entry name" value="PH-BEACH_dom"/>
</dbReference>
<comment type="caution">
    <text evidence="6">The sequence shown here is derived from an EMBL/GenBank/DDBJ whole genome shotgun (WGS) entry which is preliminary data.</text>
</comment>
<organism evidence="6 7">
    <name type="scientific">Argiope bruennichi</name>
    <name type="common">Wasp spider</name>
    <name type="synonym">Aranea bruennichi</name>
    <dbReference type="NCBI Taxonomy" id="94029"/>
    <lineage>
        <taxon>Eukaryota</taxon>
        <taxon>Metazoa</taxon>
        <taxon>Ecdysozoa</taxon>
        <taxon>Arthropoda</taxon>
        <taxon>Chelicerata</taxon>
        <taxon>Arachnida</taxon>
        <taxon>Araneae</taxon>
        <taxon>Araneomorphae</taxon>
        <taxon>Entelegynae</taxon>
        <taxon>Araneoidea</taxon>
        <taxon>Araneidae</taxon>
        <taxon>Argiope</taxon>
    </lineage>
</organism>
<dbReference type="SUPFAM" id="SSF81837">
    <property type="entry name" value="BEACH domain"/>
    <property type="match status" value="1"/>
</dbReference>
<dbReference type="PROSITE" id="PS50197">
    <property type="entry name" value="BEACH"/>
    <property type="match status" value="1"/>
</dbReference>
<evidence type="ECO:0000313" key="7">
    <source>
        <dbReference type="Proteomes" id="UP000807504"/>
    </source>
</evidence>
<dbReference type="PROSITE" id="PS50294">
    <property type="entry name" value="WD_REPEATS_REGION"/>
    <property type="match status" value="2"/>
</dbReference>
<evidence type="ECO:0000256" key="2">
    <source>
        <dbReference type="ARBA" id="ARBA00022737"/>
    </source>
</evidence>
<dbReference type="Proteomes" id="UP000807504">
    <property type="component" value="Unassembled WGS sequence"/>
</dbReference>
<keyword evidence="2" id="KW-0677">Repeat</keyword>
<dbReference type="Gene3D" id="2.30.29.30">
    <property type="entry name" value="Pleckstrin-homology domain (PH domain)/Phosphotyrosine-binding domain (PTB)"/>
    <property type="match status" value="1"/>
</dbReference>
<dbReference type="Pfam" id="PF14844">
    <property type="entry name" value="PH_BEACH"/>
    <property type="match status" value="1"/>
</dbReference>
<dbReference type="PANTHER" id="PTHR13743:SF123">
    <property type="entry name" value="PROTEIN FAN"/>
    <property type="match status" value="1"/>
</dbReference>
<dbReference type="SUPFAM" id="SSF50729">
    <property type="entry name" value="PH domain-like"/>
    <property type="match status" value="1"/>
</dbReference>
<dbReference type="CDD" id="cd01201">
    <property type="entry name" value="PH_BEACH"/>
    <property type="match status" value="1"/>
</dbReference>
<feature type="repeat" description="WD" evidence="3">
    <location>
        <begin position="902"/>
        <end position="937"/>
    </location>
</feature>
<feature type="repeat" description="WD" evidence="3">
    <location>
        <begin position="1025"/>
        <end position="1061"/>
    </location>
</feature>
<feature type="domain" description="BEACH-type PH" evidence="5">
    <location>
        <begin position="349"/>
        <end position="447"/>
    </location>
</feature>
<evidence type="ECO:0000256" key="3">
    <source>
        <dbReference type="PROSITE-ProRule" id="PRU00221"/>
    </source>
</evidence>
<dbReference type="InterPro" id="IPR050865">
    <property type="entry name" value="BEACH_Domain"/>
</dbReference>
<accession>A0A8T0EJG2</accession>
<evidence type="ECO:0000256" key="1">
    <source>
        <dbReference type="ARBA" id="ARBA00022574"/>
    </source>
</evidence>
<dbReference type="InterPro" id="IPR057496">
    <property type="entry name" value="FAN-like_PH"/>
</dbReference>
<keyword evidence="1 3" id="KW-0853">WD repeat</keyword>
<evidence type="ECO:0000259" key="5">
    <source>
        <dbReference type="PROSITE" id="PS51783"/>
    </source>
</evidence>
<feature type="repeat" description="WD" evidence="3">
    <location>
        <begin position="790"/>
        <end position="831"/>
    </location>
</feature>
<dbReference type="Gene3D" id="1.10.1540.10">
    <property type="entry name" value="BEACH domain"/>
    <property type="match status" value="1"/>
</dbReference>
<dbReference type="Pfam" id="PF02138">
    <property type="entry name" value="Beach"/>
    <property type="match status" value="1"/>
</dbReference>
<evidence type="ECO:0000259" key="4">
    <source>
        <dbReference type="PROSITE" id="PS50197"/>
    </source>
</evidence>
<dbReference type="SUPFAM" id="SSF50978">
    <property type="entry name" value="WD40 repeat-like"/>
    <property type="match status" value="1"/>
</dbReference>
<dbReference type="InterPro" id="IPR036372">
    <property type="entry name" value="BEACH_dom_sf"/>
</dbReference>
<dbReference type="Pfam" id="PF00400">
    <property type="entry name" value="WD40"/>
    <property type="match status" value="4"/>
</dbReference>
<dbReference type="Gene3D" id="2.130.10.10">
    <property type="entry name" value="YVTN repeat-like/Quinoprotein amine dehydrogenase"/>
    <property type="match status" value="2"/>
</dbReference>
<dbReference type="PANTHER" id="PTHR13743">
    <property type="entry name" value="BEIGE/BEACH-RELATED"/>
    <property type="match status" value="1"/>
</dbReference>
<dbReference type="InterPro" id="IPR036322">
    <property type="entry name" value="WD40_repeat_dom_sf"/>
</dbReference>
<dbReference type="Pfam" id="PF25400">
    <property type="entry name" value="PH_FAN"/>
    <property type="match status" value="1"/>
</dbReference>
<dbReference type="PROSITE" id="PS50082">
    <property type="entry name" value="WD_REPEATS_2"/>
    <property type="match status" value="4"/>
</dbReference>
<dbReference type="FunFam" id="1.10.1540.10:FF:000001">
    <property type="entry name" value="neurobeachin isoform X1"/>
    <property type="match status" value="1"/>
</dbReference>
<dbReference type="AlphaFoldDB" id="A0A8T0EJG2"/>
<dbReference type="Gene3D" id="3.90.1140.10">
    <property type="entry name" value="Cyclic phosphodiesterase"/>
    <property type="match status" value="1"/>
</dbReference>
<proteinExistence type="predicted"/>
<dbReference type="SMART" id="SM00320">
    <property type="entry name" value="WD40"/>
    <property type="match status" value="6"/>
</dbReference>
<dbReference type="InterPro" id="IPR011993">
    <property type="entry name" value="PH-like_dom_sf"/>
</dbReference>
<protein>
    <submittedName>
        <fullName evidence="6">Protein FAN like protein</fullName>
    </submittedName>
</protein>
<dbReference type="InterPro" id="IPR009097">
    <property type="entry name" value="Cyclic_Pdiesterase"/>
</dbReference>
<dbReference type="InterPro" id="IPR019510">
    <property type="entry name" value="AKAP7-like_phosphoesterase"/>
</dbReference>
<dbReference type="InterPro" id="IPR015943">
    <property type="entry name" value="WD40/YVTN_repeat-like_dom_sf"/>
</dbReference>
<feature type="repeat" description="WD" evidence="3">
    <location>
        <begin position="944"/>
        <end position="985"/>
    </location>
</feature>
<reference evidence="6" key="2">
    <citation type="submission" date="2020-06" db="EMBL/GenBank/DDBJ databases">
        <authorList>
            <person name="Sheffer M."/>
        </authorList>
    </citation>
    <scope>NUCLEOTIDE SEQUENCE</scope>
</reference>
<gene>
    <name evidence="6" type="ORF">HNY73_019366</name>
</gene>
<keyword evidence="7" id="KW-1185">Reference proteome</keyword>
<dbReference type="InterPro" id="IPR001680">
    <property type="entry name" value="WD40_rpt"/>
</dbReference>